<reference evidence="5 6" key="1">
    <citation type="submission" date="2017-03" db="EMBL/GenBank/DDBJ databases">
        <authorList>
            <person name="Afonso C.L."/>
            <person name="Miller P.J."/>
            <person name="Scott M.A."/>
            <person name="Spackman E."/>
            <person name="Goraichik I."/>
            <person name="Dimitrov K.M."/>
            <person name="Suarez D.L."/>
            <person name="Swayne D.E."/>
        </authorList>
    </citation>
    <scope>NUCLEOTIDE SEQUENCE [LARGE SCALE GENOMIC DNA]</scope>
    <source>
        <strain evidence="5 6">CECT 7639</strain>
    </source>
</reference>
<organism evidence="5 6">
    <name type="scientific">Falsiruegeria litorea R37</name>
    <dbReference type="NCBI Taxonomy" id="1200284"/>
    <lineage>
        <taxon>Bacteria</taxon>
        <taxon>Pseudomonadati</taxon>
        <taxon>Pseudomonadota</taxon>
        <taxon>Alphaproteobacteria</taxon>
        <taxon>Rhodobacterales</taxon>
        <taxon>Roseobacteraceae</taxon>
        <taxon>Falsiruegeria</taxon>
    </lineage>
</organism>
<dbReference type="Pfam" id="PF00589">
    <property type="entry name" value="Phage_integrase"/>
    <property type="match status" value="1"/>
</dbReference>
<feature type="region of interest" description="Disordered" evidence="3">
    <location>
        <begin position="37"/>
        <end position="68"/>
    </location>
</feature>
<dbReference type="AlphaFoldDB" id="A0A1Y5SVH0"/>
<accession>A0A1Y5SVH0</accession>
<dbReference type="GO" id="GO:0003677">
    <property type="term" value="F:DNA binding"/>
    <property type="evidence" value="ECO:0007669"/>
    <property type="project" value="InterPro"/>
</dbReference>
<evidence type="ECO:0000256" key="2">
    <source>
        <dbReference type="ARBA" id="ARBA00023172"/>
    </source>
</evidence>
<dbReference type="PANTHER" id="PTHR30349">
    <property type="entry name" value="PHAGE INTEGRASE-RELATED"/>
    <property type="match status" value="1"/>
</dbReference>
<dbReference type="GO" id="GO:0015074">
    <property type="term" value="P:DNA integration"/>
    <property type="evidence" value="ECO:0007669"/>
    <property type="project" value="UniProtKB-KW"/>
</dbReference>
<dbReference type="GO" id="GO:0006310">
    <property type="term" value="P:DNA recombination"/>
    <property type="evidence" value="ECO:0007669"/>
    <property type="project" value="UniProtKB-KW"/>
</dbReference>
<dbReference type="Proteomes" id="UP000193077">
    <property type="component" value="Unassembled WGS sequence"/>
</dbReference>
<dbReference type="PANTHER" id="PTHR30349:SF94">
    <property type="entry name" value="INTEGRASE_RECOMBINASE HI_1414-RELATED"/>
    <property type="match status" value="1"/>
</dbReference>
<dbReference type="RefSeq" id="WP_085796414.1">
    <property type="nucleotide sequence ID" value="NZ_FWFO01000001.1"/>
</dbReference>
<evidence type="ECO:0000256" key="3">
    <source>
        <dbReference type="SAM" id="MobiDB-lite"/>
    </source>
</evidence>
<keyword evidence="2" id="KW-0233">DNA recombination</keyword>
<feature type="compositionally biased region" description="Basic residues" evidence="3">
    <location>
        <begin position="54"/>
        <end position="68"/>
    </location>
</feature>
<name>A0A1Y5SVH0_9RHOB</name>
<evidence type="ECO:0000313" key="6">
    <source>
        <dbReference type="Proteomes" id="UP000193077"/>
    </source>
</evidence>
<dbReference type="SUPFAM" id="SSF56349">
    <property type="entry name" value="DNA breaking-rejoining enzymes"/>
    <property type="match status" value="1"/>
</dbReference>
<dbReference type="CDD" id="cd00796">
    <property type="entry name" value="INT_Rci_Hp1_C"/>
    <property type="match status" value="1"/>
</dbReference>
<protein>
    <submittedName>
        <fullName evidence="5">Phage integrase family protein</fullName>
    </submittedName>
</protein>
<evidence type="ECO:0000259" key="4">
    <source>
        <dbReference type="PROSITE" id="PS51898"/>
    </source>
</evidence>
<gene>
    <name evidence="5" type="ORF">TRL7639_02503</name>
</gene>
<keyword evidence="6" id="KW-1185">Reference proteome</keyword>
<evidence type="ECO:0000256" key="1">
    <source>
        <dbReference type="ARBA" id="ARBA00022908"/>
    </source>
</evidence>
<dbReference type="OrthoDB" id="6388170at2"/>
<feature type="domain" description="Tyr recombinase" evidence="4">
    <location>
        <begin position="240"/>
        <end position="413"/>
    </location>
</feature>
<dbReference type="EMBL" id="FWFO01000001">
    <property type="protein sequence ID" value="SLN45998.1"/>
    <property type="molecule type" value="Genomic_DNA"/>
</dbReference>
<dbReference type="PROSITE" id="PS51898">
    <property type="entry name" value="TYR_RECOMBINASE"/>
    <property type="match status" value="1"/>
</dbReference>
<sequence length="427" mass="49045">MTKIDTSTQSVLAAIAAQNAWQTSTVLKTPATYDVTASANPVPGNGDTPNQSLKVKHQKAQKNQSRKKFKEPNIARLVTKDGAVSFRVQIRRTVEGEKHSLTKTFKHLPNAKKWRDKKKLEIEVNGFPVEIITSTTIADVIQNRLTRGKDLGRSALQVLNYIKNDEFGKTRVSTLTQEELCDYADLLSAGERTPQTVAGYMTHLARTLNWAKDRGALIPIEVVGAAMRTMWEDEVLARSEERKRRPELWELDKILTAISNNRRQKIPVAILVVFAIYSARRLDEICRLRWEDLQERSSQILVRDMKHPRQKKGNDVWCTLPREALAIIKAMPRTSEYIFPYNSRSIGTAYRRHRDRVGVVDLRFHDFRHEAISRHFEMGMRAAFVSKISGHKNGGCLYRYEHVEEEGDKFVDWPWLQRALEMCKALH</sequence>
<proteinExistence type="predicted"/>
<dbReference type="InterPro" id="IPR002104">
    <property type="entry name" value="Integrase_catalytic"/>
</dbReference>
<evidence type="ECO:0000313" key="5">
    <source>
        <dbReference type="EMBL" id="SLN45998.1"/>
    </source>
</evidence>
<dbReference type="InterPro" id="IPR011010">
    <property type="entry name" value="DNA_brk_join_enz"/>
</dbReference>
<keyword evidence="1" id="KW-0229">DNA integration</keyword>
<dbReference type="InterPro" id="IPR050090">
    <property type="entry name" value="Tyrosine_recombinase_XerCD"/>
</dbReference>
<dbReference type="InterPro" id="IPR013762">
    <property type="entry name" value="Integrase-like_cat_sf"/>
</dbReference>
<dbReference type="Gene3D" id="1.10.443.10">
    <property type="entry name" value="Intergrase catalytic core"/>
    <property type="match status" value="1"/>
</dbReference>